<dbReference type="EMBL" id="JABSTQ010007249">
    <property type="protein sequence ID" value="KAG0436010.1"/>
    <property type="molecule type" value="Genomic_DNA"/>
</dbReference>
<name>A0AC60QLE3_IXOPE</name>
<comment type="caution">
    <text evidence="1">The sequence shown here is derived from an EMBL/GenBank/DDBJ whole genome shotgun (WGS) entry which is preliminary data.</text>
</comment>
<evidence type="ECO:0000313" key="2">
    <source>
        <dbReference type="Proteomes" id="UP000805193"/>
    </source>
</evidence>
<evidence type="ECO:0000313" key="1">
    <source>
        <dbReference type="EMBL" id="KAG0436010.1"/>
    </source>
</evidence>
<organism evidence="1 2">
    <name type="scientific">Ixodes persulcatus</name>
    <name type="common">Taiga tick</name>
    <dbReference type="NCBI Taxonomy" id="34615"/>
    <lineage>
        <taxon>Eukaryota</taxon>
        <taxon>Metazoa</taxon>
        <taxon>Ecdysozoa</taxon>
        <taxon>Arthropoda</taxon>
        <taxon>Chelicerata</taxon>
        <taxon>Arachnida</taxon>
        <taxon>Acari</taxon>
        <taxon>Parasitiformes</taxon>
        <taxon>Ixodida</taxon>
        <taxon>Ixodoidea</taxon>
        <taxon>Ixodidae</taxon>
        <taxon>Ixodinae</taxon>
        <taxon>Ixodes</taxon>
    </lineage>
</organism>
<proteinExistence type="predicted"/>
<dbReference type="Proteomes" id="UP000805193">
    <property type="component" value="Unassembled WGS sequence"/>
</dbReference>
<accession>A0AC60QLE3</accession>
<reference evidence="1 2" key="1">
    <citation type="journal article" date="2020" name="Cell">
        <title>Large-Scale Comparative Analyses of Tick Genomes Elucidate Their Genetic Diversity and Vector Capacities.</title>
        <authorList>
            <consortium name="Tick Genome and Microbiome Consortium (TIGMIC)"/>
            <person name="Jia N."/>
            <person name="Wang J."/>
            <person name="Shi W."/>
            <person name="Du L."/>
            <person name="Sun Y."/>
            <person name="Zhan W."/>
            <person name="Jiang J.F."/>
            <person name="Wang Q."/>
            <person name="Zhang B."/>
            <person name="Ji P."/>
            <person name="Bell-Sakyi L."/>
            <person name="Cui X.M."/>
            <person name="Yuan T.T."/>
            <person name="Jiang B.G."/>
            <person name="Yang W.F."/>
            <person name="Lam T.T."/>
            <person name="Chang Q.C."/>
            <person name="Ding S.J."/>
            <person name="Wang X.J."/>
            <person name="Zhu J.G."/>
            <person name="Ruan X.D."/>
            <person name="Zhao L."/>
            <person name="Wei J.T."/>
            <person name="Ye R.Z."/>
            <person name="Que T.C."/>
            <person name="Du C.H."/>
            <person name="Zhou Y.H."/>
            <person name="Cheng J.X."/>
            <person name="Dai P.F."/>
            <person name="Guo W.B."/>
            <person name="Han X.H."/>
            <person name="Huang E.J."/>
            <person name="Li L.F."/>
            <person name="Wei W."/>
            <person name="Gao Y.C."/>
            <person name="Liu J.Z."/>
            <person name="Shao H.Z."/>
            <person name="Wang X."/>
            <person name="Wang C.C."/>
            <person name="Yang T.C."/>
            <person name="Huo Q.B."/>
            <person name="Li W."/>
            <person name="Chen H.Y."/>
            <person name="Chen S.E."/>
            <person name="Zhou L.G."/>
            <person name="Ni X.B."/>
            <person name="Tian J.H."/>
            <person name="Sheng Y."/>
            <person name="Liu T."/>
            <person name="Pan Y.S."/>
            <person name="Xia L.Y."/>
            <person name="Li J."/>
            <person name="Zhao F."/>
            <person name="Cao W.C."/>
        </authorList>
    </citation>
    <scope>NUCLEOTIDE SEQUENCE [LARGE SCALE GENOMIC DNA]</scope>
    <source>
        <strain evidence="1">Iper-2018</strain>
    </source>
</reference>
<sequence length="105" mass="12574">MWLQYARPAEKANFQQLIPDGEDLWSIESKAIYYRRLEFIRRLSTEEREGIQVNSISQATNDTCFRERVGKQTSSTFKKAVHCRKPEYIVREILYRKHSRDLPHN</sequence>
<protein>
    <submittedName>
        <fullName evidence="1">Uncharacterized protein</fullName>
    </submittedName>
</protein>
<keyword evidence="2" id="KW-1185">Reference proteome</keyword>
<gene>
    <name evidence="1" type="ORF">HPB47_018193</name>
</gene>